<accession>A0A7J8ZDC6</accession>
<keyword evidence="2" id="KW-1185">Reference proteome</keyword>
<proteinExistence type="predicted"/>
<reference evidence="1 2" key="1">
    <citation type="journal article" date="2019" name="Genome Biol. Evol.">
        <title>Insights into the evolution of the New World diploid cottons (Gossypium, subgenus Houzingenia) based on genome sequencing.</title>
        <authorList>
            <person name="Grover C.E."/>
            <person name="Arick M.A. 2nd"/>
            <person name="Thrash A."/>
            <person name="Conover J.L."/>
            <person name="Sanders W.S."/>
            <person name="Peterson D.G."/>
            <person name="Frelichowski J.E."/>
            <person name="Scheffler J.A."/>
            <person name="Scheffler B.E."/>
            <person name="Wendel J.F."/>
        </authorList>
    </citation>
    <scope>NUCLEOTIDE SEQUENCE [LARGE SCALE GENOMIC DNA]</scope>
    <source>
        <strain evidence="1">4</strain>
        <tissue evidence="1">Leaf</tissue>
    </source>
</reference>
<dbReference type="Proteomes" id="UP000593574">
    <property type="component" value="Unassembled WGS sequence"/>
</dbReference>
<dbReference type="EMBL" id="JABEZV010000004">
    <property type="protein sequence ID" value="MBA0709828.1"/>
    <property type="molecule type" value="Genomic_DNA"/>
</dbReference>
<sequence>MAGFLHDMFSKLSFVEEEGIVLENVIPEVDLWVVGKLSGPKTIKKEGDIDAIDWNKSCGGWTEYFVLRVHIDIT</sequence>
<evidence type="ECO:0000313" key="1">
    <source>
        <dbReference type="EMBL" id="MBA0709828.1"/>
    </source>
</evidence>
<name>A0A7J8ZDC6_9ROSI</name>
<gene>
    <name evidence="1" type="ORF">Golax_024848</name>
</gene>
<protein>
    <submittedName>
        <fullName evidence="1">Uncharacterized protein</fullName>
    </submittedName>
</protein>
<organism evidence="1 2">
    <name type="scientific">Gossypium laxum</name>
    <dbReference type="NCBI Taxonomy" id="34288"/>
    <lineage>
        <taxon>Eukaryota</taxon>
        <taxon>Viridiplantae</taxon>
        <taxon>Streptophyta</taxon>
        <taxon>Embryophyta</taxon>
        <taxon>Tracheophyta</taxon>
        <taxon>Spermatophyta</taxon>
        <taxon>Magnoliopsida</taxon>
        <taxon>eudicotyledons</taxon>
        <taxon>Gunneridae</taxon>
        <taxon>Pentapetalae</taxon>
        <taxon>rosids</taxon>
        <taxon>malvids</taxon>
        <taxon>Malvales</taxon>
        <taxon>Malvaceae</taxon>
        <taxon>Malvoideae</taxon>
        <taxon>Gossypium</taxon>
    </lineage>
</organism>
<evidence type="ECO:0000313" key="2">
    <source>
        <dbReference type="Proteomes" id="UP000593574"/>
    </source>
</evidence>
<comment type="caution">
    <text evidence="1">The sequence shown here is derived from an EMBL/GenBank/DDBJ whole genome shotgun (WGS) entry which is preliminary data.</text>
</comment>
<dbReference type="AlphaFoldDB" id="A0A7J8ZDC6"/>